<organism evidence="2 3">
    <name type="scientific">Arthrobacter parietis</name>
    <dbReference type="NCBI Taxonomy" id="271434"/>
    <lineage>
        <taxon>Bacteria</taxon>
        <taxon>Bacillati</taxon>
        <taxon>Actinomycetota</taxon>
        <taxon>Actinomycetes</taxon>
        <taxon>Micrococcales</taxon>
        <taxon>Micrococcaceae</taxon>
        <taxon>Arthrobacter</taxon>
    </lineage>
</organism>
<keyword evidence="2" id="KW-0378">Hydrolase</keyword>
<feature type="domain" description="AB hydrolase-1" evidence="1">
    <location>
        <begin position="67"/>
        <end position="320"/>
    </location>
</feature>
<dbReference type="PANTHER" id="PTHR43689">
    <property type="entry name" value="HYDROLASE"/>
    <property type="match status" value="1"/>
</dbReference>
<evidence type="ECO:0000259" key="1">
    <source>
        <dbReference type="Pfam" id="PF00561"/>
    </source>
</evidence>
<evidence type="ECO:0000313" key="2">
    <source>
        <dbReference type="EMBL" id="GAA2176935.1"/>
    </source>
</evidence>
<comment type="caution">
    <text evidence="2">The sequence shown here is derived from an EMBL/GenBank/DDBJ whole genome shotgun (WGS) entry which is preliminary data.</text>
</comment>
<evidence type="ECO:0000313" key="3">
    <source>
        <dbReference type="Proteomes" id="UP001500974"/>
    </source>
</evidence>
<dbReference type="Proteomes" id="UP001500974">
    <property type="component" value="Unassembled WGS sequence"/>
</dbReference>
<keyword evidence="3" id="KW-1185">Reference proteome</keyword>
<dbReference type="Gene3D" id="3.40.50.1820">
    <property type="entry name" value="alpha/beta hydrolase"/>
    <property type="match status" value="1"/>
</dbReference>
<dbReference type="InterPro" id="IPR000073">
    <property type="entry name" value="AB_hydrolase_1"/>
</dbReference>
<protein>
    <submittedName>
        <fullName evidence="2">Alpha/beta hydrolase</fullName>
    </submittedName>
</protein>
<reference evidence="2 3" key="1">
    <citation type="journal article" date="2019" name="Int. J. Syst. Evol. Microbiol.">
        <title>The Global Catalogue of Microorganisms (GCM) 10K type strain sequencing project: providing services to taxonomists for standard genome sequencing and annotation.</title>
        <authorList>
            <consortium name="The Broad Institute Genomics Platform"/>
            <consortium name="The Broad Institute Genome Sequencing Center for Infectious Disease"/>
            <person name="Wu L."/>
            <person name="Ma J."/>
        </authorList>
    </citation>
    <scope>NUCLEOTIDE SEQUENCE [LARGE SCALE GENOMIC DNA]</scope>
    <source>
        <strain evidence="2 3">JCM 14917</strain>
    </source>
</reference>
<dbReference type="InterPro" id="IPR029058">
    <property type="entry name" value="AB_hydrolase_fold"/>
</dbReference>
<dbReference type="GO" id="GO:0016787">
    <property type="term" value="F:hydrolase activity"/>
    <property type="evidence" value="ECO:0007669"/>
    <property type="project" value="UniProtKB-KW"/>
</dbReference>
<accession>A0ABN3B062</accession>
<name>A0ABN3B062_9MICC</name>
<dbReference type="SUPFAM" id="SSF53474">
    <property type="entry name" value="alpha/beta-Hydrolases"/>
    <property type="match status" value="1"/>
</dbReference>
<dbReference type="Pfam" id="PF00561">
    <property type="entry name" value="Abhydrolase_1"/>
    <property type="match status" value="1"/>
</dbReference>
<gene>
    <name evidence="2" type="ORF">GCM10009784_25550</name>
</gene>
<dbReference type="RefSeq" id="WP_277358222.1">
    <property type="nucleotide sequence ID" value="NZ_BAAAON010000003.1"/>
</dbReference>
<sequence>MPTTFLSYARRFLATAVLATGAAVLARGSYARHLRQGTVAGPGSTITVDDGIQLHTDVEDHADARLTIVFVHGFAASSQEFHEQRAALRGAGRLVLFDHRGHGSSGWGRYRRATIDQLGHDLGQVIDAQPATIPIVLVSHSMGGMATLALAKQRPELFTERIAAVALLSTAAGRLPATNMPRQTAQAMVRTHLATVAAWALWLTAPLIDVIAPFRRQWGQRWLLHKLFGEQGPPEKAAGMVEDMWIGTPMSMASAFYPAFVSYNVPAALDVLDDIPVLVLAGTNDRVIPSERSENLAQQIDSAELVLVEGAGHMVNLTHPGKVNEALRELVDRAQP</sequence>
<dbReference type="PANTHER" id="PTHR43689:SF8">
    <property type="entry name" value="ALPHA_BETA-HYDROLASES SUPERFAMILY PROTEIN"/>
    <property type="match status" value="1"/>
</dbReference>
<dbReference type="EMBL" id="BAAAON010000003">
    <property type="protein sequence ID" value="GAA2176935.1"/>
    <property type="molecule type" value="Genomic_DNA"/>
</dbReference>
<proteinExistence type="predicted"/>